<gene>
    <name evidence="6" type="ORF">I303_06010</name>
    <name evidence="7" type="ORF">I303_105990</name>
</gene>
<accession>A0A1A6A0Z7</accession>
<dbReference type="Gene3D" id="2.40.50.770">
    <property type="entry name" value="RecQ-mediated genome instability protein Rmi1, C-terminal domain"/>
    <property type="match status" value="1"/>
</dbReference>
<evidence type="ECO:0000256" key="2">
    <source>
        <dbReference type="ARBA" id="ARBA00018987"/>
    </source>
</evidence>
<protein>
    <recommendedName>
        <fullName evidence="2">RecQ-mediated genome instability protein 1</fullName>
    </recommendedName>
</protein>
<feature type="region of interest" description="Disordered" evidence="3">
    <location>
        <begin position="270"/>
        <end position="289"/>
    </location>
</feature>
<feature type="compositionally biased region" description="Polar residues" evidence="3">
    <location>
        <begin position="407"/>
        <end position="421"/>
    </location>
</feature>
<dbReference type="Proteomes" id="UP000078595">
    <property type="component" value="Chromosome 7"/>
</dbReference>
<dbReference type="GO" id="GO:0031422">
    <property type="term" value="C:RecQ family helicase-topoisomerase III complex"/>
    <property type="evidence" value="ECO:0007669"/>
    <property type="project" value="TreeGrafter"/>
</dbReference>
<evidence type="ECO:0000313" key="7">
    <source>
        <dbReference type="EMBL" id="WWC63390.1"/>
    </source>
</evidence>
<dbReference type="OrthoDB" id="341511at2759"/>
<evidence type="ECO:0000256" key="3">
    <source>
        <dbReference type="SAM" id="MobiDB-lite"/>
    </source>
</evidence>
<keyword evidence="8" id="KW-1185">Reference proteome</keyword>
<evidence type="ECO:0000313" key="6">
    <source>
        <dbReference type="EMBL" id="OBR83730.1"/>
    </source>
</evidence>
<feature type="region of interest" description="Disordered" evidence="3">
    <location>
        <begin position="299"/>
        <end position="338"/>
    </location>
</feature>
<organism evidence="6">
    <name type="scientific">Kwoniella dejecticola CBS 10117</name>
    <dbReference type="NCBI Taxonomy" id="1296121"/>
    <lineage>
        <taxon>Eukaryota</taxon>
        <taxon>Fungi</taxon>
        <taxon>Dikarya</taxon>
        <taxon>Basidiomycota</taxon>
        <taxon>Agaricomycotina</taxon>
        <taxon>Tremellomycetes</taxon>
        <taxon>Tremellales</taxon>
        <taxon>Cryptococcaceae</taxon>
        <taxon>Kwoniella</taxon>
    </lineage>
</organism>
<reference evidence="7" key="3">
    <citation type="submission" date="2024-02" db="EMBL/GenBank/DDBJ databases">
        <title>Comparative genomics of Cryptococcus and Kwoniella reveals pathogenesis evolution and contrasting modes of karyotype evolution via chromosome fusion or intercentromeric recombination.</title>
        <authorList>
            <person name="Coelho M.A."/>
            <person name="David-Palma M."/>
            <person name="Shea T."/>
            <person name="Bowers K."/>
            <person name="McGinley-Smith S."/>
            <person name="Mohammad A.W."/>
            <person name="Gnirke A."/>
            <person name="Yurkov A.M."/>
            <person name="Nowrousian M."/>
            <person name="Sun S."/>
            <person name="Cuomo C.A."/>
            <person name="Heitman J."/>
        </authorList>
    </citation>
    <scope>NUCLEOTIDE SEQUENCE</scope>
    <source>
        <strain evidence="7">CBS 10117</strain>
    </source>
</reference>
<comment type="similarity">
    <text evidence="1">Belongs to the RMI1 family.</text>
</comment>
<feature type="domain" description="RecQ mediated genome instability protein 1 OB-fold" evidence="4">
    <location>
        <begin position="72"/>
        <end position="210"/>
    </location>
</feature>
<feature type="region of interest" description="Disordered" evidence="3">
    <location>
        <begin position="219"/>
        <end position="264"/>
    </location>
</feature>
<feature type="domain" description="RMI1 N-terminal" evidence="5">
    <location>
        <begin position="18"/>
        <end position="56"/>
    </location>
</feature>
<evidence type="ECO:0000313" key="8">
    <source>
        <dbReference type="Proteomes" id="UP000078595"/>
    </source>
</evidence>
<dbReference type="InterPro" id="IPR013894">
    <property type="entry name" value="RMI1_OB"/>
</dbReference>
<name>A0A1A6A0Z7_9TREE</name>
<evidence type="ECO:0000256" key="1">
    <source>
        <dbReference type="ARBA" id="ARBA00006395"/>
    </source>
</evidence>
<dbReference type="KEGG" id="kdj:28969709"/>
<dbReference type="SMART" id="SM01161">
    <property type="entry name" value="DUF1767"/>
    <property type="match status" value="1"/>
</dbReference>
<dbReference type="PANTHER" id="PTHR14790:SF15">
    <property type="entry name" value="RECQ-MEDIATED GENOME INSTABILITY PROTEIN 1"/>
    <property type="match status" value="1"/>
</dbReference>
<dbReference type="Pfam" id="PF08585">
    <property type="entry name" value="RMI1_N_C"/>
    <property type="match status" value="1"/>
</dbReference>
<dbReference type="InterPro" id="IPR049363">
    <property type="entry name" value="RMI1_N"/>
</dbReference>
<proteinExistence type="inferred from homology"/>
<dbReference type="Pfam" id="PF21000">
    <property type="entry name" value="RMI1_N_N"/>
    <property type="match status" value="1"/>
</dbReference>
<feature type="compositionally biased region" description="Acidic residues" evidence="3">
    <location>
        <begin position="444"/>
        <end position="457"/>
    </location>
</feature>
<dbReference type="GO" id="GO:0016604">
    <property type="term" value="C:nuclear body"/>
    <property type="evidence" value="ECO:0007669"/>
    <property type="project" value="TreeGrafter"/>
</dbReference>
<reference evidence="6" key="1">
    <citation type="submission" date="2013-07" db="EMBL/GenBank/DDBJ databases">
        <title>The Genome Sequence of Cryptococcus dejecticola CBS10117.</title>
        <authorList>
            <consortium name="The Broad Institute Genome Sequencing Platform"/>
            <person name="Cuomo C."/>
            <person name="Litvintseva A."/>
            <person name="Chen Y."/>
            <person name="Heitman J."/>
            <person name="Sun S."/>
            <person name="Springer D."/>
            <person name="Dromer F."/>
            <person name="Young S.K."/>
            <person name="Zeng Q."/>
            <person name="Gargeya S."/>
            <person name="Fitzgerald M."/>
            <person name="Abouelleil A."/>
            <person name="Alvarado L."/>
            <person name="Berlin A.M."/>
            <person name="Chapman S.B."/>
            <person name="Dewar J."/>
            <person name="Goldberg J."/>
            <person name="Griggs A."/>
            <person name="Gujja S."/>
            <person name="Hansen M."/>
            <person name="Howarth C."/>
            <person name="Imamovic A."/>
            <person name="Larimer J."/>
            <person name="McCowan C."/>
            <person name="Murphy C."/>
            <person name="Pearson M."/>
            <person name="Priest M."/>
            <person name="Roberts A."/>
            <person name="Saif S."/>
            <person name="Shea T."/>
            <person name="Sykes S."/>
            <person name="Wortman J."/>
            <person name="Nusbaum C."/>
            <person name="Birren B."/>
        </authorList>
    </citation>
    <scope>NUCLEOTIDE SEQUENCE [LARGE SCALE GENOMIC DNA]</scope>
    <source>
        <strain evidence="6">CBS 10117</strain>
    </source>
</reference>
<sequence length="619" mass="69035">MMDIQPIVSYLKRTYPVPEVDPAWVRECTQALIEAGQEATVDTVHTQFLYSDLAQSTLPSRTFPPGELHQKNLFPRPTILQIHHISEIGHSAFQIKHTMEQRSEVLSGQSLIRRMEDEDENAGEGEEIEEGKVPPYPRSMLKLELSDGRSIIRAMEYKRINELVLGQTSLGCKVVCTNVRCLRDTLLLTPQNTQVIESSIEHLEQVQKEEFMKDLNRRMGKSEDGPANVPAQGQRSIKPPPAVRPTPKASIKKSQISTVQHLPVPQIISNAEAGPSRSSHYFNPNPDPPIVKPKAIGASGVVSTSNSRKRQKANVVHDNDEEVDDVPEPISKSRKSRAAAQKATANVQQLYRDIPNDRLNSAEIDMIGLEDDEVQDQDEDEEEFDDDVDVDESFIRQIDEVEARASGSYTSRSAMDQSAPRQTPYDHSAVNYRHQHQKLVGSHDDDEDDEDDEDDDFMILNESMIRQIDHITSASSTAHQTHDRPSSTDSRGEGEGAGAGRVKGKGKGKPTSTSVRKRYVDPDEDINTDDKTQQGDEDSFQVDESFLKQLDEVEYLSNRKSQSQSQSKSKTSSSQSRALDLSKSKSKSNTFGTGSTSSSSSLQDSQKENVRPEIIEISD</sequence>
<dbReference type="RefSeq" id="XP_018261572.1">
    <property type="nucleotide sequence ID" value="XM_018409299.1"/>
</dbReference>
<dbReference type="PANTHER" id="PTHR14790">
    <property type="entry name" value="RECQ-MEDIATED GENOME INSTABILITY PROTEIN 1 RMI1"/>
    <property type="match status" value="1"/>
</dbReference>
<dbReference type="STRING" id="1296121.A0A1A6A0Z7"/>
<feature type="compositionally biased region" description="Low complexity" evidence="3">
    <location>
        <begin position="560"/>
        <end position="576"/>
    </location>
</feature>
<dbReference type="VEuPathDB" id="FungiDB:I303_06010"/>
<dbReference type="InterPro" id="IPR042470">
    <property type="entry name" value="RMI1_N_C_sf"/>
</dbReference>
<feature type="compositionally biased region" description="Basic and acidic residues" evidence="3">
    <location>
        <begin position="480"/>
        <end position="494"/>
    </location>
</feature>
<evidence type="ECO:0000259" key="4">
    <source>
        <dbReference type="Pfam" id="PF08585"/>
    </source>
</evidence>
<evidence type="ECO:0000259" key="5">
    <source>
        <dbReference type="Pfam" id="PF21000"/>
    </source>
</evidence>
<dbReference type="EMBL" id="CP144536">
    <property type="protein sequence ID" value="WWC63390.1"/>
    <property type="molecule type" value="Genomic_DNA"/>
</dbReference>
<dbReference type="GO" id="GO:0000712">
    <property type="term" value="P:resolution of meiotic recombination intermediates"/>
    <property type="evidence" value="ECO:0007669"/>
    <property type="project" value="TreeGrafter"/>
</dbReference>
<dbReference type="GeneID" id="28969709"/>
<dbReference type="AlphaFoldDB" id="A0A1A6A0Z7"/>
<feature type="compositionally biased region" description="Basic and acidic residues" evidence="3">
    <location>
        <begin position="605"/>
        <end position="619"/>
    </location>
</feature>
<dbReference type="EMBL" id="KI894033">
    <property type="protein sequence ID" value="OBR83730.1"/>
    <property type="molecule type" value="Genomic_DNA"/>
</dbReference>
<feature type="compositionally biased region" description="Polar residues" evidence="3">
    <location>
        <begin position="470"/>
        <end position="479"/>
    </location>
</feature>
<reference evidence="7" key="2">
    <citation type="submission" date="2013-07" db="EMBL/GenBank/DDBJ databases">
        <authorList>
            <consortium name="The Broad Institute Genome Sequencing Platform"/>
            <person name="Cuomo C."/>
            <person name="Litvintseva A."/>
            <person name="Chen Y."/>
            <person name="Heitman J."/>
            <person name="Sun S."/>
            <person name="Springer D."/>
            <person name="Dromer F."/>
            <person name="Young S.K."/>
            <person name="Zeng Q."/>
            <person name="Gargeya S."/>
            <person name="Fitzgerald M."/>
            <person name="Abouelleil A."/>
            <person name="Alvarado L."/>
            <person name="Berlin A.M."/>
            <person name="Chapman S.B."/>
            <person name="Dewar J."/>
            <person name="Goldberg J."/>
            <person name="Griggs A."/>
            <person name="Gujja S."/>
            <person name="Hansen M."/>
            <person name="Howarth C."/>
            <person name="Imamovic A."/>
            <person name="Larimer J."/>
            <person name="McCowan C."/>
            <person name="Murphy C."/>
            <person name="Pearson M."/>
            <person name="Priest M."/>
            <person name="Roberts A."/>
            <person name="Saif S."/>
            <person name="Shea T."/>
            <person name="Sykes S."/>
            <person name="Wortman J."/>
            <person name="Nusbaum C."/>
            <person name="Birren B."/>
        </authorList>
    </citation>
    <scope>NUCLEOTIDE SEQUENCE</scope>
    <source>
        <strain evidence="7">CBS 10117</strain>
    </source>
</reference>
<feature type="compositionally biased region" description="Low complexity" evidence="3">
    <location>
        <begin position="587"/>
        <end position="601"/>
    </location>
</feature>
<feature type="region of interest" description="Disordered" evidence="3">
    <location>
        <begin position="399"/>
        <end position="619"/>
    </location>
</feature>
<dbReference type="GO" id="GO:0000724">
    <property type="term" value="P:double-strand break repair via homologous recombination"/>
    <property type="evidence" value="ECO:0007669"/>
    <property type="project" value="TreeGrafter"/>
</dbReference>
<feature type="region of interest" description="Disordered" evidence="3">
    <location>
        <begin position="373"/>
        <end position="392"/>
    </location>
</feature>